<keyword evidence="7" id="KW-1185">Reference proteome</keyword>
<dbReference type="GO" id="GO:0140359">
    <property type="term" value="F:ABC-type transporter activity"/>
    <property type="evidence" value="ECO:0007669"/>
    <property type="project" value="InterPro"/>
</dbReference>
<dbReference type="InterPro" id="IPR008995">
    <property type="entry name" value="Mo/tungstate-bd_C_term_dom"/>
</dbReference>
<dbReference type="GO" id="GO:0055052">
    <property type="term" value="C:ATP-binding cassette (ABC) transporter complex, substrate-binding subunit-containing"/>
    <property type="evidence" value="ECO:0007669"/>
    <property type="project" value="TreeGrafter"/>
</dbReference>
<dbReference type="GO" id="GO:0008643">
    <property type="term" value="P:carbohydrate transport"/>
    <property type="evidence" value="ECO:0007669"/>
    <property type="project" value="InterPro"/>
</dbReference>
<reference evidence="6 7" key="1">
    <citation type="submission" date="2019-06" db="EMBL/GenBank/DDBJ databases">
        <title>Genome of new Rhodobacteraceae sp. SM1903.</title>
        <authorList>
            <person name="Ren X."/>
        </authorList>
    </citation>
    <scope>NUCLEOTIDE SEQUENCE [LARGE SCALE GENOMIC DNA]</scope>
    <source>
        <strain evidence="6 7">SM1903</strain>
    </source>
</reference>
<keyword evidence="2" id="KW-0813">Transport</keyword>
<dbReference type="EMBL" id="VFFF01000001">
    <property type="protein sequence ID" value="TNY32596.1"/>
    <property type="molecule type" value="Genomic_DNA"/>
</dbReference>
<dbReference type="GO" id="GO:0016887">
    <property type="term" value="F:ATP hydrolysis activity"/>
    <property type="evidence" value="ECO:0007669"/>
    <property type="project" value="InterPro"/>
</dbReference>
<comment type="similarity">
    <text evidence="1">Belongs to the ABC transporter superfamily.</text>
</comment>
<keyword evidence="3" id="KW-0547">Nucleotide-binding</keyword>
<keyword evidence="4 6" id="KW-0067">ATP-binding</keyword>
<evidence type="ECO:0000256" key="3">
    <source>
        <dbReference type="ARBA" id="ARBA00022741"/>
    </source>
</evidence>
<dbReference type="GO" id="GO:0005524">
    <property type="term" value="F:ATP binding"/>
    <property type="evidence" value="ECO:0007669"/>
    <property type="project" value="UniProtKB-KW"/>
</dbReference>
<dbReference type="SUPFAM" id="SSF50331">
    <property type="entry name" value="MOP-like"/>
    <property type="match status" value="1"/>
</dbReference>
<dbReference type="Proteomes" id="UP000314011">
    <property type="component" value="Unassembled WGS sequence"/>
</dbReference>
<dbReference type="InterPro" id="IPR027417">
    <property type="entry name" value="P-loop_NTPase"/>
</dbReference>
<dbReference type="NCBIfam" id="NF008653">
    <property type="entry name" value="PRK11650.1"/>
    <property type="match status" value="1"/>
</dbReference>
<proteinExistence type="inferred from homology"/>
<dbReference type="PROSITE" id="PS50893">
    <property type="entry name" value="ABC_TRANSPORTER_2"/>
    <property type="match status" value="1"/>
</dbReference>
<dbReference type="CDD" id="cd03301">
    <property type="entry name" value="ABC_MalK_N"/>
    <property type="match status" value="1"/>
</dbReference>
<evidence type="ECO:0000256" key="1">
    <source>
        <dbReference type="ARBA" id="ARBA00005417"/>
    </source>
</evidence>
<dbReference type="SMART" id="SM00382">
    <property type="entry name" value="AAA"/>
    <property type="match status" value="1"/>
</dbReference>
<sequence>MGTLVLDNVQKRFGEIEVLHGVSLDVKDGEFIALVGPSGCGKSTLLRLIAGLDSVSGGRIEVDGKVMNEVAPKDRDVAMVFQSYALYPHMTVRDNMAFSLQMARAPKAEIEKSVRLAADILGLEPYLDRKPRELSGGQMQRVAMGRAIVRNPEIFLFDEPLSNLDAKLRGKVRKEIQALHRRLGTTTIYVTHDQVEAMTLANRLVVMNGGHVEQIGTPLELFDKPATEFVAGFIGAPPMNLIRGTGRGGRFVSEDGTDLAVEGPVPEGAITLGVRPGHLRRADDGWPATVEVCETMGHETHVSCDICGCNSIFLMEDRDFPRPGETVKVRPAASSLHWFRDGQRLEPVPA</sequence>
<dbReference type="PANTHER" id="PTHR43875:SF10">
    <property type="entry name" value="BLL2173 PROTEIN"/>
    <property type="match status" value="1"/>
</dbReference>
<dbReference type="InterPro" id="IPR015855">
    <property type="entry name" value="ABC_transpr_MalK-like"/>
</dbReference>
<dbReference type="InterPro" id="IPR047641">
    <property type="entry name" value="ABC_transpr_MalK/UgpC-like"/>
</dbReference>
<evidence type="ECO:0000256" key="2">
    <source>
        <dbReference type="ARBA" id="ARBA00022448"/>
    </source>
</evidence>
<dbReference type="FunFam" id="3.40.50.300:FF:000042">
    <property type="entry name" value="Maltose/maltodextrin ABC transporter, ATP-binding protein"/>
    <property type="match status" value="1"/>
</dbReference>
<evidence type="ECO:0000313" key="7">
    <source>
        <dbReference type="Proteomes" id="UP000314011"/>
    </source>
</evidence>
<accession>A0A5C5GGD3</accession>
<evidence type="ECO:0000313" key="6">
    <source>
        <dbReference type="EMBL" id="TNY32596.1"/>
    </source>
</evidence>
<feature type="domain" description="ABC transporter" evidence="5">
    <location>
        <begin position="4"/>
        <end position="234"/>
    </location>
</feature>
<organism evidence="6 7">
    <name type="scientific">Pelagovum pacificum</name>
    <dbReference type="NCBI Taxonomy" id="2588711"/>
    <lineage>
        <taxon>Bacteria</taxon>
        <taxon>Pseudomonadati</taxon>
        <taxon>Pseudomonadota</taxon>
        <taxon>Alphaproteobacteria</taxon>
        <taxon>Rhodobacterales</taxon>
        <taxon>Paracoccaceae</taxon>
        <taxon>Pelagovum</taxon>
    </lineage>
</organism>
<dbReference type="Gene3D" id="2.40.50.140">
    <property type="entry name" value="Nucleic acid-binding proteins"/>
    <property type="match status" value="1"/>
</dbReference>
<dbReference type="SUPFAM" id="SSF52540">
    <property type="entry name" value="P-loop containing nucleoside triphosphate hydrolases"/>
    <property type="match status" value="1"/>
</dbReference>
<dbReference type="Pfam" id="PF00005">
    <property type="entry name" value="ABC_tran"/>
    <property type="match status" value="1"/>
</dbReference>
<evidence type="ECO:0000256" key="4">
    <source>
        <dbReference type="ARBA" id="ARBA00022840"/>
    </source>
</evidence>
<dbReference type="PROSITE" id="PS00211">
    <property type="entry name" value="ABC_TRANSPORTER_1"/>
    <property type="match status" value="1"/>
</dbReference>
<dbReference type="Gene3D" id="3.40.50.300">
    <property type="entry name" value="P-loop containing nucleotide triphosphate hydrolases"/>
    <property type="match status" value="1"/>
</dbReference>
<dbReference type="InterPro" id="IPR017871">
    <property type="entry name" value="ABC_transporter-like_CS"/>
</dbReference>
<comment type="caution">
    <text evidence="6">The sequence shown here is derived from an EMBL/GenBank/DDBJ whole genome shotgun (WGS) entry which is preliminary data.</text>
</comment>
<dbReference type="PANTHER" id="PTHR43875">
    <property type="entry name" value="MALTODEXTRIN IMPORT ATP-BINDING PROTEIN MSMX"/>
    <property type="match status" value="1"/>
</dbReference>
<dbReference type="Gene3D" id="2.40.50.100">
    <property type="match status" value="1"/>
</dbReference>
<dbReference type="InterPro" id="IPR003593">
    <property type="entry name" value="AAA+_ATPase"/>
</dbReference>
<dbReference type="Pfam" id="PF08402">
    <property type="entry name" value="TOBE_2"/>
    <property type="match status" value="1"/>
</dbReference>
<dbReference type="AlphaFoldDB" id="A0A5C5GGD3"/>
<dbReference type="InterPro" id="IPR012340">
    <property type="entry name" value="NA-bd_OB-fold"/>
</dbReference>
<dbReference type="InterPro" id="IPR003439">
    <property type="entry name" value="ABC_transporter-like_ATP-bd"/>
</dbReference>
<name>A0A5C5GGD3_9RHOB</name>
<evidence type="ECO:0000259" key="5">
    <source>
        <dbReference type="PROSITE" id="PS50893"/>
    </source>
</evidence>
<dbReference type="OrthoDB" id="9802264at2"/>
<protein>
    <submittedName>
        <fullName evidence="6">sn-glycerol-3-phosphate ABC transporter ATP-binding protein UgpC</fullName>
    </submittedName>
</protein>
<dbReference type="InterPro" id="IPR013611">
    <property type="entry name" value="Transp-assoc_OB_typ2"/>
</dbReference>
<dbReference type="RefSeq" id="WP_140193276.1">
    <property type="nucleotide sequence ID" value="NZ_CP065915.1"/>
</dbReference>
<gene>
    <name evidence="6" type="primary">ugpC</name>
    <name evidence="6" type="ORF">FHY64_04765</name>
</gene>